<keyword evidence="4" id="KW-0808">Transferase</keyword>
<evidence type="ECO:0000256" key="6">
    <source>
        <dbReference type="ARBA" id="ARBA00022777"/>
    </source>
</evidence>
<dbReference type="SUPFAM" id="SSF55874">
    <property type="entry name" value="ATPase domain of HSP90 chaperone/DNA topoisomerase II/histidine kinase"/>
    <property type="match status" value="1"/>
</dbReference>
<feature type="transmembrane region" description="Helical" evidence="9">
    <location>
        <begin position="391"/>
        <end position="411"/>
    </location>
</feature>
<dbReference type="Gene3D" id="3.30.565.10">
    <property type="entry name" value="Histidine kinase-like ATPase, C-terminal domain"/>
    <property type="match status" value="1"/>
</dbReference>
<keyword evidence="9" id="KW-0472">Membrane</keyword>
<evidence type="ECO:0000256" key="5">
    <source>
        <dbReference type="ARBA" id="ARBA00022741"/>
    </source>
</evidence>
<keyword evidence="6" id="KW-0418">Kinase</keyword>
<keyword evidence="9" id="KW-1133">Transmembrane helix</keyword>
<evidence type="ECO:0000256" key="9">
    <source>
        <dbReference type="SAM" id="Phobius"/>
    </source>
</evidence>
<dbReference type="GO" id="GO:0005524">
    <property type="term" value="F:ATP binding"/>
    <property type="evidence" value="ECO:0007669"/>
    <property type="project" value="UniProtKB-KW"/>
</dbReference>
<dbReference type="PROSITE" id="PS50005">
    <property type="entry name" value="TPR"/>
    <property type="match status" value="1"/>
</dbReference>
<evidence type="ECO:0000259" key="10">
    <source>
        <dbReference type="Pfam" id="PF07568"/>
    </source>
</evidence>
<dbReference type="SUPFAM" id="SSF48452">
    <property type="entry name" value="TPR-like"/>
    <property type="match status" value="1"/>
</dbReference>
<feature type="domain" description="Signal transduction histidine kinase subgroup 2 dimerisation and phosphoacceptor" evidence="10">
    <location>
        <begin position="440"/>
        <end position="514"/>
    </location>
</feature>
<name>A0A1W6MIT9_9FLAO</name>
<dbReference type="EC" id="2.7.13.3" evidence="2"/>
<feature type="repeat" description="TPR" evidence="8">
    <location>
        <begin position="187"/>
        <end position="220"/>
    </location>
</feature>
<keyword evidence="9" id="KW-0812">Transmembrane</keyword>
<evidence type="ECO:0000313" key="11">
    <source>
        <dbReference type="EMBL" id="ARN77534.1"/>
    </source>
</evidence>
<evidence type="ECO:0000256" key="8">
    <source>
        <dbReference type="PROSITE-ProRule" id="PRU00339"/>
    </source>
</evidence>
<dbReference type="InterPro" id="IPR036890">
    <property type="entry name" value="HATPase_C_sf"/>
</dbReference>
<evidence type="ECO:0000256" key="1">
    <source>
        <dbReference type="ARBA" id="ARBA00000085"/>
    </source>
</evidence>
<evidence type="ECO:0000256" key="4">
    <source>
        <dbReference type="ARBA" id="ARBA00022679"/>
    </source>
</evidence>
<dbReference type="InterPro" id="IPR019734">
    <property type="entry name" value="TPR_rpt"/>
</dbReference>
<keyword evidence="7" id="KW-0067">ATP-binding</keyword>
<dbReference type="Gene3D" id="1.25.40.10">
    <property type="entry name" value="Tetratricopeptide repeat domain"/>
    <property type="match status" value="1"/>
</dbReference>
<evidence type="ECO:0000313" key="12">
    <source>
        <dbReference type="Proteomes" id="UP000193431"/>
    </source>
</evidence>
<dbReference type="EMBL" id="CP019344">
    <property type="protein sequence ID" value="ARN77534.1"/>
    <property type="molecule type" value="Genomic_DNA"/>
</dbReference>
<keyword evidence="8" id="KW-0802">TPR repeat</keyword>
<sequence>MFLSFQSQPLKSPPSTNVEDFQQAAFFFEEIFKEGRSRELWPASYHVYFEKVEKYCSENCSREQKLLSQFYLLSYYDNQLDSEKVVQIGERLLREIDFIELEASVYTSVALSKAYERLGMFRKQLEIMPLVIELDQKFDNLIRPLGYTYYHDLAMIYYQLQDYEEARRYFTLQSEELLRKGNDFRVASMFNNIALTYERQGDTLKAMEFYRKSIEILEKDHRASESDPLPYRKHFYNVVQSNLASLNMENMSSPEVKEIFLAEIKSSKEIKEPRITRQSYINLSQLYLFDGNVDSLQKYLGLAKKWEESYPDAKDRADISSLLGKMYYLKGDKENGYLAFAKAEKLKDSLQQVITSRLLVEATAEFDYDQISKTLSTKTKELEENRKAVTLQWIVMGVLAVLLTIIGIQFFKANKDKKKISKQRQMLKKNLKEKELLLQETHHRVKNNLQMISGLLEMKQHKVMSADGMEVLQESQEYLTSMALIHHMLYDVEGSGKVNAAPYLQKLIDHIARSNGREDVKFNFNIEPLEISTERLSPLGLLVNELVVNSFKHARDPDLNIMISLERKSNSYHFRYKDSGTAVASRVAHESHEGMGITLIKLFVEEMESVPQFEDTAGFGIEFTFKD</sequence>
<dbReference type="Pfam" id="PF07568">
    <property type="entry name" value="HisKA_2"/>
    <property type="match status" value="1"/>
</dbReference>
<comment type="catalytic activity">
    <reaction evidence="1">
        <text>ATP + protein L-histidine = ADP + protein N-phospho-L-histidine.</text>
        <dbReference type="EC" id="2.7.13.3"/>
    </reaction>
</comment>
<gene>
    <name evidence="11" type="ORF">BST97_05780</name>
</gene>
<proteinExistence type="predicted"/>
<protein>
    <recommendedName>
        <fullName evidence="2">histidine kinase</fullName>
        <ecNumber evidence="2">2.7.13.3</ecNumber>
    </recommendedName>
</protein>
<keyword evidence="3" id="KW-0597">Phosphoprotein</keyword>
<dbReference type="AlphaFoldDB" id="A0A1W6MIT9"/>
<dbReference type="Gene3D" id="3.30.450.20">
    <property type="entry name" value="PAS domain"/>
    <property type="match status" value="1"/>
</dbReference>
<keyword evidence="12" id="KW-1185">Reference proteome</keyword>
<evidence type="ECO:0000256" key="2">
    <source>
        <dbReference type="ARBA" id="ARBA00012438"/>
    </source>
</evidence>
<organism evidence="11 12">
    <name type="scientific">Nonlabens spongiae</name>
    <dbReference type="NCBI Taxonomy" id="331648"/>
    <lineage>
        <taxon>Bacteria</taxon>
        <taxon>Pseudomonadati</taxon>
        <taxon>Bacteroidota</taxon>
        <taxon>Flavobacteriia</taxon>
        <taxon>Flavobacteriales</taxon>
        <taxon>Flavobacteriaceae</taxon>
        <taxon>Nonlabens</taxon>
    </lineage>
</organism>
<dbReference type="InterPro" id="IPR011990">
    <property type="entry name" value="TPR-like_helical_dom_sf"/>
</dbReference>
<dbReference type="SMART" id="SM00028">
    <property type="entry name" value="TPR"/>
    <property type="match status" value="3"/>
</dbReference>
<dbReference type="InterPro" id="IPR011495">
    <property type="entry name" value="Sig_transdc_His_kin_sub2_dim/P"/>
</dbReference>
<dbReference type="PANTHER" id="PTHR41523">
    <property type="entry name" value="TWO-COMPONENT SYSTEM SENSOR PROTEIN"/>
    <property type="match status" value="1"/>
</dbReference>
<evidence type="ECO:0000256" key="7">
    <source>
        <dbReference type="ARBA" id="ARBA00022840"/>
    </source>
</evidence>
<dbReference type="Pfam" id="PF13424">
    <property type="entry name" value="TPR_12"/>
    <property type="match status" value="1"/>
</dbReference>
<keyword evidence="5" id="KW-0547">Nucleotide-binding</keyword>
<reference evidence="11 12" key="1">
    <citation type="submission" date="2016-11" db="EMBL/GenBank/DDBJ databases">
        <title>Trade-off between light-utilization and light-protection in marine flavobacteria.</title>
        <authorList>
            <person name="Kumagai Y."/>
        </authorList>
    </citation>
    <scope>NUCLEOTIDE SEQUENCE [LARGE SCALE GENOMIC DNA]</scope>
    <source>
        <strain evidence="11 12">JCM 13191</strain>
    </source>
</reference>
<dbReference type="PANTHER" id="PTHR41523:SF8">
    <property type="entry name" value="ETHYLENE RESPONSE SENSOR PROTEIN"/>
    <property type="match status" value="1"/>
</dbReference>
<evidence type="ECO:0000256" key="3">
    <source>
        <dbReference type="ARBA" id="ARBA00022553"/>
    </source>
</evidence>
<dbReference type="GO" id="GO:0004673">
    <property type="term" value="F:protein histidine kinase activity"/>
    <property type="evidence" value="ECO:0007669"/>
    <property type="project" value="UniProtKB-EC"/>
</dbReference>
<accession>A0A1W6MIT9</accession>
<dbReference type="Proteomes" id="UP000193431">
    <property type="component" value="Chromosome"/>
</dbReference>
<dbReference type="STRING" id="331648.BST97_05780"/>